<reference evidence="1 2" key="1">
    <citation type="submission" date="2019-08" db="EMBL/GenBank/DDBJ databases">
        <title>Genome sequencing of Paenibacillus faecis DSM 23593(T).</title>
        <authorList>
            <person name="Kook J.-K."/>
            <person name="Park S.-N."/>
            <person name="Lim Y.K."/>
        </authorList>
    </citation>
    <scope>NUCLEOTIDE SEQUENCE [LARGE SCALE GENOMIC DNA]</scope>
    <source>
        <strain evidence="1 2">DSM 23593</strain>
    </source>
</reference>
<comment type="caution">
    <text evidence="1">The sequence shown here is derived from an EMBL/GenBank/DDBJ whole genome shotgun (WGS) entry which is preliminary data.</text>
</comment>
<accession>A0A5D0CSD4</accession>
<evidence type="ECO:0008006" key="3">
    <source>
        <dbReference type="Google" id="ProtNLM"/>
    </source>
</evidence>
<dbReference type="OrthoDB" id="2988890at2"/>
<organism evidence="1 2">
    <name type="scientific">Paenibacillus faecis</name>
    <dbReference type="NCBI Taxonomy" id="862114"/>
    <lineage>
        <taxon>Bacteria</taxon>
        <taxon>Bacillati</taxon>
        <taxon>Bacillota</taxon>
        <taxon>Bacilli</taxon>
        <taxon>Bacillales</taxon>
        <taxon>Paenibacillaceae</taxon>
        <taxon>Paenibacillus</taxon>
    </lineage>
</organism>
<proteinExistence type="predicted"/>
<dbReference type="InterPro" id="IPR036491">
    <property type="entry name" value="YugN-like_sf"/>
</dbReference>
<dbReference type="RefSeq" id="WP_148453779.1">
    <property type="nucleotide sequence ID" value="NZ_VSDO01000003.1"/>
</dbReference>
<dbReference type="Pfam" id="PF08868">
    <property type="entry name" value="YugN"/>
    <property type="match status" value="1"/>
</dbReference>
<dbReference type="InterPro" id="IPR014967">
    <property type="entry name" value="Uncharacterised_YugN-like"/>
</dbReference>
<evidence type="ECO:0000313" key="1">
    <source>
        <dbReference type="EMBL" id="TYA12244.1"/>
    </source>
</evidence>
<gene>
    <name evidence="1" type="ORF">FRY98_16165</name>
</gene>
<dbReference type="EMBL" id="VSDO01000003">
    <property type="protein sequence ID" value="TYA12244.1"/>
    <property type="molecule type" value="Genomic_DNA"/>
</dbReference>
<dbReference type="AlphaFoldDB" id="A0A5D0CSD4"/>
<dbReference type="Proteomes" id="UP000325218">
    <property type="component" value="Unassembled WGS sequence"/>
</dbReference>
<name>A0A5D0CSD4_9BACL</name>
<dbReference type="Gene3D" id="3.30.310.100">
    <property type="entry name" value="YugN-like"/>
    <property type="match status" value="1"/>
</dbReference>
<keyword evidence="2" id="KW-1185">Reference proteome</keyword>
<sequence>MLNIPSEIEGMRAYYGDVCGDFEKQGFHFCGSWEYYAGFFDSILHMNEGTTVYLRLPARVVEGKLDRDDALLEFGRPFLIKHIVHTGLDENGELGPFTAFGLNQFQAPVDPDDRIEHENRWRQAGEQAIGRIKQYLQ</sequence>
<dbReference type="SUPFAM" id="SSF160755">
    <property type="entry name" value="YugN-like"/>
    <property type="match status" value="1"/>
</dbReference>
<protein>
    <recommendedName>
        <fullName evidence="3">YugN-like family protein</fullName>
    </recommendedName>
</protein>
<evidence type="ECO:0000313" key="2">
    <source>
        <dbReference type="Proteomes" id="UP000325218"/>
    </source>
</evidence>